<dbReference type="Proteomes" id="UP001595378">
    <property type="component" value="Unassembled WGS sequence"/>
</dbReference>
<comment type="caution">
    <text evidence="2">The sequence shown here is derived from an EMBL/GenBank/DDBJ whole genome shotgun (WGS) entry which is preliminary data.</text>
</comment>
<gene>
    <name evidence="2" type="ORF">ACFODK_14150</name>
</gene>
<evidence type="ECO:0000256" key="1">
    <source>
        <dbReference type="SAM" id="Phobius"/>
    </source>
</evidence>
<evidence type="ECO:0000313" key="2">
    <source>
        <dbReference type="EMBL" id="MFC3102028.1"/>
    </source>
</evidence>
<dbReference type="EMBL" id="JBHRSU010000036">
    <property type="protein sequence ID" value="MFC3102028.1"/>
    <property type="molecule type" value="Genomic_DNA"/>
</dbReference>
<feature type="transmembrane region" description="Helical" evidence="1">
    <location>
        <begin position="12"/>
        <end position="34"/>
    </location>
</feature>
<evidence type="ECO:0000313" key="3">
    <source>
        <dbReference type="Proteomes" id="UP001595378"/>
    </source>
</evidence>
<dbReference type="InterPro" id="IPR055644">
    <property type="entry name" value="DUF7220"/>
</dbReference>
<accession>A0ABV7EJH4</accession>
<dbReference type="RefSeq" id="WP_336920170.1">
    <property type="nucleotide sequence ID" value="NZ_JBANRN010000014.1"/>
</dbReference>
<keyword evidence="1" id="KW-0812">Transmembrane</keyword>
<proteinExistence type="predicted"/>
<organism evidence="2 3">
    <name type="scientific">Alteraurantiacibacter lauratis</name>
    <dbReference type="NCBI Taxonomy" id="2054627"/>
    <lineage>
        <taxon>Bacteria</taxon>
        <taxon>Pseudomonadati</taxon>
        <taxon>Pseudomonadota</taxon>
        <taxon>Alphaproteobacteria</taxon>
        <taxon>Sphingomonadales</taxon>
        <taxon>Erythrobacteraceae</taxon>
        <taxon>Alteraurantiacibacter</taxon>
    </lineage>
</organism>
<keyword evidence="1" id="KW-1133">Transmembrane helix</keyword>
<sequence length="73" mass="8059">MKQSRRMSLIEALSNVAIGYGVAVLTQIAVFPLFALQVSLGDNLLIGALFTLVSVARSYAVRRIFERMRAWSA</sequence>
<protein>
    <submittedName>
        <fullName evidence="2">Uncharacterized protein</fullName>
    </submittedName>
</protein>
<keyword evidence="3" id="KW-1185">Reference proteome</keyword>
<keyword evidence="1" id="KW-0472">Membrane</keyword>
<name>A0ABV7EJH4_9SPHN</name>
<reference evidence="3" key="1">
    <citation type="journal article" date="2019" name="Int. J. Syst. Evol. Microbiol.">
        <title>The Global Catalogue of Microorganisms (GCM) 10K type strain sequencing project: providing services to taxonomists for standard genome sequencing and annotation.</title>
        <authorList>
            <consortium name="The Broad Institute Genomics Platform"/>
            <consortium name="The Broad Institute Genome Sequencing Center for Infectious Disease"/>
            <person name="Wu L."/>
            <person name="Ma J."/>
        </authorList>
    </citation>
    <scope>NUCLEOTIDE SEQUENCE [LARGE SCALE GENOMIC DNA]</scope>
    <source>
        <strain evidence="3">KCTC 52606</strain>
    </source>
</reference>
<dbReference type="Pfam" id="PF23858">
    <property type="entry name" value="DUF7220"/>
    <property type="match status" value="1"/>
</dbReference>
<feature type="transmembrane region" description="Helical" evidence="1">
    <location>
        <begin position="40"/>
        <end position="60"/>
    </location>
</feature>